<evidence type="ECO:0000256" key="1">
    <source>
        <dbReference type="SAM" id="MobiDB-lite"/>
    </source>
</evidence>
<evidence type="ECO:0000313" key="2">
    <source>
        <dbReference type="EMBL" id="KAA1160961.1"/>
    </source>
</evidence>
<dbReference type="Proteomes" id="UP000324162">
    <property type="component" value="Unassembled WGS sequence"/>
</dbReference>
<name>A0AB73BHM7_9GAMM</name>
<feature type="region of interest" description="Disordered" evidence="1">
    <location>
        <begin position="127"/>
        <end position="161"/>
    </location>
</feature>
<organism evidence="2 3">
    <name type="scientific">Pseudoalteromonas fuliginea</name>
    <dbReference type="NCBI Taxonomy" id="1872678"/>
    <lineage>
        <taxon>Bacteria</taxon>
        <taxon>Pseudomonadati</taxon>
        <taxon>Pseudomonadota</taxon>
        <taxon>Gammaproteobacteria</taxon>
        <taxon>Alteromonadales</taxon>
        <taxon>Pseudoalteromonadaceae</taxon>
        <taxon>Pseudoalteromonas</taxon>
    </lineage>
</organism>
<protein>
    <submittedName>
        <fullName evidence="2">Uncharacterized protein</fullName>
    </submittedName>
</protein>
<proteinExistence type="predicted"/>
<evidence type="ECO:0000313" key="3">
    <source>
        <dbReference type="Proteomes" id="UP000324162"/>
    </source>
</evidence>
<accession>A0AB73BHM7</accession>
<sequence>MSISLDGWNIPGYETRVNAGIKLAGGDMSGMGSFALISDQGVKPGMLTVSTKIPLNEEGTLALLISKAKALDENGARIIYTINNALAEAYKIRKAKFDGEVKAVELEEKRAWQISFKLIEVQSVSEREQQQLDGTANQNAQSQAVTSNNDVQSKFAAVEGP</sequence>
<dbReference type="RefSeq" id="WP_149614043.1">
    <property type="nucleotide sequence ID" value="NZ_SEUK01000047.1"/>
</dbReference>
<reference evidence="2 3" key="1">
    <citation type="submission" date="2019-01" db="EMBL/GenBank/DDBJ databases">
        <title>Genome sequences of marine Pseudoalteromonas species.</title>
        <authorList>
            <person name="Boraston A.B."/>
            <person name="Hehemann J.-H."/>
            <person name="Vickers C.J."/>
            <person name="Salama-Alber O."/>
            <person name="Abe K."/>
            <person name="Hettle A.J."/>
        </authorList>
    </citation>
    <scope>NUCLEOTIDE SEQUENCE [LARGE SCALE GENOMIC DNA]</scope>
    <source>
        <strain evidence="2 3">PS42</strain>
    </source>
</reference>
<comment type="caution">
    <text evidence="2">The sequence shown here is derived from an EMBL/GenBank/DDBJ whole genome shotgun (WGS) entry which is preliminary data.</text>
</comment>
<dbReference type="AlphaFoldDB" id="A0AB73BHM7"/>
<feature type="compositionally biased region" description="Polar residues" evidence="1">
    <location>
        <begin position="132"/>
        <end position="152"/>
    </location>
</feature>
<dbReference type="InterPro" id="IPR057869">
    <property type="entry name" value="HP1_YO34"/>
</dbReference>
<dbReference type="Pfam" id="PF25759">
    <property type="entry name" value="HP1_ORF34"/>
    <property type="match status" value="1"/>
</dbReference>
<gene>
    <name evidence="2" type="ORF">EU508_08055</name>
</gene>
<dbReference type="EMBL" id="SEUK01000047">
    <property type="protein sequence ID" value="KAA1160961.1"/>
    <property type="molecule type" value="Genomic_DNA"/>
</dbReference>